<name>A0A6J5PNL0_9CAUD</name>
<proteinExistence type="predicted"/>
<gene>
    <name evidence="1" type="ORF">UFOVP581_55</name>
</gene>
<reference evidence="1" key="1">
    <citation type="submission" date="2020-04" db="EMBL/GenBank/DDBJ databases">
        <authorList>
            <person name="Chiriac C."/>
            <person name="Salcher M."/>
            <person name="Ghai R."/>
            <person name="Kavagutti S V."/>
        </authorList>
    </citation>
    <scope>NUCLEOTIDE SEQUENCE</scope>
</reference>
<sequence length="142" mass="16808">MLLYLIGDKMAIDASKIGFFEIMLIASRHKEDDVFLAESNDVDSIYACKEDLSTYHKFEKINGRISTKDLFNFYSNYFRYDTFNQYTDLEDEDGMTIAIIKFKGMAQKFKVQLDDDFKTMNLQNDKYQAKDIERYFGEWELA</sequence>
<protein>
    <submittedName>
        <fullName evidence="1">Uncharacterized protein</fullName>
    </submittedName>
</protein>
<dbReference type="EMBL" id="LR796835">
    <property type="protein sequence ID" value="CAB4169154.1"/>
    <property type="molecule type" value="Genomic_DNA"/>
</dbReference>
<organism evidence="1">
    <name type="scientific">uncultured Caudovirales phage</name>
    <dbReference type="NCBI Taxonomy" id="2100421"/>
    <lineage>
        <taxon>Viruses</taxon>
        <taxon>Duplodnaviria</taxon>
        <taxon>Heunggongvirae</taxon>
        <taxon>Uroviricota</taxon>
        <taxon>Caudoviricetes</taxon>
        <taxon>Peduoviridae</taxon>
        <taxon>Maltschvirus</taxon>
        <taxon>Maltschvirus maltsch</taxon>
    </lineage>
</organism>
<accession>A0A6J5PNL0</accession>
<evidence type="ECO:0000313" key="1">
    <source>
        <dbReference type="EMBL" id="CAB4169154.1"/>
    </source>
</evidence>